<organism evidence="6 7">
    <name type="scientific">Paspalum notatum var. saurae</name>
    <dbReference type="NCBI Taxonomy" id="547442"/>
    <lineage>
        <taxon>Eukaryota</taxon>
        <taxon>Viridiplantae</taxon>
        <taxon>Streptophyta</taxon>
        <taxon>Embryophyta</taxon>
        <taxon>Tracheophyta</taxon>
        <taxon>Spermatophyta</taxon>
        <taxon>Magnoliopsida</taxon>
        <taxon>Liliopsida</taxon>
        <taxon>Poales</taxon>
        <taxon>Poaceae</taxon>
        <taxon>PACMAD clade</taxon>
        <taxon>Panicoideae</taxon>
        <taxon>Andropogonodae</taxon>
        <taxon>Paspaleae</taxon>
        <taxon>Paspalinae</taxon>
        <taxon>Paspalum</taxon>
    </lineage>
</organism>
<feature type="region of interest" description="Disordered" evidence="3">
    <location>
        <begin position="274"/>
        <end position="306"/>
    </location>
</feature>
<feature type="compositionally biased region" description="Basic residues" evidence="3">
    <location>
        <begin position="424"/>
        <end position="436"/>
    </location>
</feature>
<dbReference type="InterPro" id="IPR012337">
    <property type="entry name" value="RNaseH-like_sf"/>
</dbReference>
<keyword evidence="1" id="KW-0645">Protease</keyword>
<dbReference type="EMBL" id="CP144752">
    <property type="protein sequence ID" value="WVZ89814.1"/>
    <property type="molecule type" value="Genomic_DNA"/>
</dbReference>
<dbReference type="Gene3D" id="3.30.420.10">
    <property type="entry name" value="Ribonuclease H-like superfamily/Ribonuclease H"/>
    <property type="match status" value="1"/>
</dbReference>
<reference evidence="6 7" key="1">
    <citation type="submission" date="2024-02" db="EMBL/GenBank/DDBJ databases">
        <title>High-quality chromosome-scale genome assembly of Pensacola bahiagrass (Paspalum notatum Flugge var. saurae).</title>
        <authorList>
            <person name="Vega J.M."/>
            <person name="Podio M."/>
            <person name="Orjuela J."/>
            <person name="Siena L.A."/>
            <person name="Pessino S.C."/>
            <person name="Combes M.C."/>
            <person name="Mariac C."/>
            <person name="Albertini E."/>
            <person name="Pupilli F."/>
            <person name="Ortiz J.P.A."/>
            <person name="Leblanc O."/>
        </authorList>
    </citation>
    <scope>NUCLEOTIDE SEQUENCE [LARGE SCALE GENOMIC DNA]</scope>
    <source>
        <strain evidence="6">R1</strain>
        <tissue evidence="6">Leaf</tissue>
    </source>
</reference>
<gene>
    <name evidence="6" type="ORF">U9M48_036172</name>
</gene>
<dbReference type="AlphaFoldDB" id="A0AAQ3UIM1"/>
<dbReference type="GO" id="GO:0003676">
    <property type="term" value="F:nucleic acid binding"/>
    <property type="evidence" value="ECO:0007669"/>
    <property type="project" value="InterPro"/>
</dbReference>
<dbReference type="SUPFAM" id="SSF57756">
    <property type="entry name" value="Retrovirus zinc finger-like domains"/>
    <property type="match status" value="1"/>
</dbReference>
<feature type="non-terminal residue" evidence="6">
    <location>
        <position position="1"/>
    </location>
</feature>
<sequence>KQQLVRSSHLPKQQPPTSAPCPTDGLGARSPRARGTGGEAEVAAAADRERAAADRSDGGTGGKAGGGGTGSSKGGSGSSGGGGRSACSGSELEARAAQHQQLASVDGTDEGLGPARDATRERTAQWADTQPHERGGGSPDRRGRTNGAPGGGARGGRAPGGGGSPDGRGRADGAPGGGGDRGLHGRRGSPSPDRYRDHHGYRAIVGDVGPGGGWPTLTKTNYVEWAAVMRVRLQVRHMWEAVRYGDVDYYEDRRAPDALIAAVPPKMRFSLSKSGLPRRPGTPSLQHASAATVPARPHRQHFARSGRTWPSSRVRTLMTLLSVSTLACEFGDDTYDEERAVQKLFRCIPEKYKQIARSIESLLDLSTMSIEEAIGRLKVVDSDEVQPPSGPINIGGKLYLTREQWEACQGDGKKGESSSATGDRKRKPRKGRKRVQTRAQGRAEGDARGGAQGGAAGNQKPARDDPCRNCGKLGHWAKECRQPRRGQAHVAQVEEEEPALLLAHASIEPLPAASATANLLHLDEPKAHAFLGDGSSDDKADGWCLDTGATHHMTGRREFFTELDSTVRGSVKFGDASGVEIKGVGSVLFTASGEHRLLTGVYYIPALRNSIISLGQLDENGSRVVIESGVLRIWDHHRRLPRGTNRLYVLNVQVAQPFCLAARRDDEAWQWHERFGHLHFEALKRLSANEMVRGLPCLDHVEQLCDVCVLTKQRRLPFPHQSSFRAKERLELVHGDLCGPVTPATPGGRRYFLLLVDDLSRYMWVMVLGSKGEAADAIGARELLRRRVRRKLRVPRTDNGGEFTAAEFASYRADEGIRRHYSAPYSPRRTASSSGATGRS</sequence>
<feature type="region of interest" description="Disordered" evidence="3">
    <location>
        <begin position="409"/>
        <end position="466"/>
    </location>
</feature>
<evidence type="ECO:0000256" key="2">
    <source>
        <dbReference type="PROSITE-ProRule" id="PRU00047"/>
    </source>
</evidence>
<keyword evidence="2" id="KW-0479">Metal-binding</keyword>
<keyword evidence="7" id="KW-1185">Reference proteome</keyword>
<dbReference type="PROSITE" id="PS50994">
    <property type="entry name" value="INTEGRASE"/>
    <property type="match status" value="1"/>
</dbReference>
<dbReference type="GO" id="GO:0006508">
    <property type="term" value="P:proteolysis"/>
    <property type="evidence" value="ECO:0007669"/>
    <property type="project" value="UniProtKB-KW"/>
</dbReference>
<dbReference type="Pfam" id="PF00665">
    <property type="entry name" value="rve"/>
    <property type="match status" value="1"/>
</dbReference>
<evidence type="ECO:0000313" key="6">
    <source>
        <dbReference type="EMBL" id="WVZ89814.1"/>
    </source>
</evidence>
<dbReference type="Pfam" id="PF22936">
    <property type="entry name" value="Pol_BBD"/>
    <property type="match status" value="1"/>
</dbReference>
<dbReference type="InterPro" id="IPR036875">
    <property type="entry name" value="Znf_CCHC_sf"/>
</dbReference>
<dbReference type="GO" id="GO:0015074">
    <property type="term" value="P:DNA integration"/>
    <property type="evidence" value="ECO:0007669"/>
    <property type="project" value="InterPro"/>
</dbReference>
<dbReference type="InterPro" id="IPR054722">
    <property type="entry name" value="PolX-like_BBD"/>
</dbReference>
<dbReference type="PANTHER" id="PTHR42648:SF25">
    <property type="entry name" value="RNA-DIRECTED DNA POLYMERASE"/>
    <property type="match status" value="1"/>
</dbReference>
<dbReference type="PANTHER" id="PTHR42648">
    <property type="entry name" value="TRANSPOSASE, PUTATIVE-RELATED"/>
    <property type="match status" value="1"/>
</dbReference>
<feature type="compositionally biased region" description="Basic and acidic residues" evidence="3">
    <location>
        <begin position="130"/>
        <end position="143"/>
    </location>
</feature>
<proteinExistence type="predicted"/>
<protein>
    <recommendedName>
        <fullName evidence="8">Polyprotein</fullName>
    </recommendedName>
</protein>
<dbReference type="Pfam" id="PF00098">
    <property type="entry name" value="zf-CCHC"/>
    <property type="match status" value="1"/>
</dbReference>
<feature type="domain" description="CCHC-type" evidence="4">
    <location>
        <begin position="467"/>
        <end position="482"/>
    </location>
</feature>
<feature type="compositionally biased region" description="Basic and acidic residues" evidence="3">
    <location>
        <begin position="46"/>
        <end position="57"/>
    </location>
</feature>
<dbReference type="InterPro" id="IPR036397">
    <property type="entry name" value="RNaseH_sf"/>
</dbReference>
<keyword evidence="2" id="KW-0862">Zinc</keyword>
<evidence type="ECO:0008006" key="8">
    <source>
        <dbReference type="Google" id="ProtNLM"/>
    </source>
</evidence>
<dbReference type="InterPro" id="IPR025724">
    <property type="entry name" value="GAG-pre-integrase_dom"/>
</dbReference>
<feature type="domain" description="Integrase catalytic" evidence="5">
    <location>
        <begin position="715"/>
        <end position="840"/>
    </location>
</feature>
<dbReference type="PROSITE" id="PS50158">
    <property type="entry name" value="ZF_CCHC"/>
    <property type="match status" value="1"/>
</dbReference>
<dbReference type="Proteomes" id="UP001341281">
    <property type="component" value="Chromosome 08"/>
</dbReference>
<dbReference type="InterPro" id="IPR001878">
    <property type="entry name" value="Znf_CCHC"/>
</dbReference>
<name>A0AAQ3UIM1_PASNO</name>
<feature type="compositionally biased region" description="Gly residues" evidence="3">
    <location>
        <begin position="148"/>
        <end position="166"/>
    </location>
</feature>
<evidence type="ECO:0000256" key="3">
    <source>
        <dbReference type="SAM" id="MobiDB-lite"/>
    </source>
</evidence>
<dbReference type="InterPro" id="IPR001584">
    <property type="entry name" value="Integrase_cat-core"/>
</dbReference>
<dbReference type="Pfam" id="PF13976">
    <property type="entry name" value="gag_pre-integrs"/>
    <property type="match status" value="1"/>
</dbReference>
<evidence type="ECO:0000256" key="1">
    <source>
        <dbReference type="ARBA" id="ARBA00022670"/>
    </source>
</evidence>
<accession>A0AAQ3UIM1</accession>
<evidence type="ECO:0000313" key="7">
    <source>
        <dbReference type="Proteomes" id="UP001341281"/>
    </source>
</evidence>
<evidence type="ECO:0000259" key="5">
    <source>
        <dbReference type="PROSITE" id="PS50994"/>
    </source>
</evidence>
<dbReference type="GO" id="GO:0008270">
    <property type="term" value="F:zinc ion binding"/>
    <property type="evidence" value="ECO:0007669"/>
    <property type="project" value="UniProtKB-KW"/>
</dbReference>
<dbReference type="InterPro" id="IPR039537">
    <property type="entry name" value="Retrotran_Ty1/copia-like"/>
</dbReference>
<evidence type="ECO:0000259" key="4">
    <source>
        <dbReference type="PROSITE" id="PS50158"/>
    </source>
</evidence>
<keyword evidence="1" id="KW-0378">Hydrolase</keyword>
<feature type="compositionally biased region" description="Gly residues" evidence="3">
    <location>
        <begin position="58"/>
        <end position="84"/>
    </location>
</feature>
<dbReference type="SUPFAM" id="SSF53098">
    <property type="entry name" value="Ribonuclease H-like"/>
    <property type="match status" value="1"/>
</dbReference>
<dbReference type="Gene3D" id="4.10.60.10">
    <property type="entry name" value="Zinc finger, CCHC-type"/>
    <property type="match status" value="1"/>
</dbReference>
<dbReference type="GO" id="GO:0008233">
    <property type="term" value="F:peptidase activity"/>
    <property type="evidence" value="ECO:0007669"/>
    <property type="project" value="UniProtKB-KW"/>
</dbReference>
<dbReference type="SMART" id="SM00343">
    <property type="entry name" value="ZnF_C2HC"/>
    <property type="match status" value="1"/>
</dbReference>
<feature type="region of interest" description="Disordered" evidence="3">
    <location>
        <begin position="1"/>
        <end position="198"/>
    </location>
</feature>
<keyword evidence="2" id="KW-0863">Zinc-finger</keyword>